<dbReference type="EMBL" id="CP124733">
    <property type="protein sequence ID" value="WHA39812.1"/>
    <property type="molecule type" value="Genomic_DNA"/>
</dbReference>
<organism evidence="1 4">
    <name type="scientific">Agrobacterium larrymoorei</name>
    <dbReference type="NCBI Taxonomy" id="160699"/>
    <lineage>
        <taxon>Bacteria</taxon>
        <taxon>Pseudomonadati</taxon>
        <taxon>Pseudomonadota</taxon>
        <taxon>Alphaproteobacteria</taxon>
        <taxon>Hyphomicrobiales</taxon>
        <taxon>Rhizobiaceae</taxon>
        <taxon>Rhizobium/Agrobacterium group</taxon>
        <taxon>Agrobacterium</taxon>
    </lineage>
</organism>
<dbReference type="STRING" id="1367849.GCA_000518585_00358"/>
<accession>A0A4D7DPV1</accession>
<dbReference type="Proteomes" id="UP000826513">
    <property type="component" value="Chromosome 1"/>
</dbReference>
<gene>
    <name evidence="1" type="ORF">CFBP5473_07635</name>
    <name evidence="3" type="ORF">CFBP5477_008075</name>
    <name evidence="2" type="ORF">J5285_12070</name>
</gene>
<evidence type="ECO:0000313" key="3">
    <source>
        <dbReference type="EMBL" id="WHA39812.1"/>
    </source>
</evidence>
<evidence type="ECO:0000313" key="2">
    <source>
        <dbReference type="EMBL" id="QYA06758.1"/>
    </source>
</evidence>
<sequence>MDVYYSPSEKAHQLSDLIVKINDLILVMETTEPYRKHLPALLAARCAAEKLMENPLSQTALNALADSLPKLIPPKFDPPLEQNEKGEWHLAGWYQRFIEKYEPFSVAAQTIREIGYIK</sequence>
<dbReference type="AlphaFoldDB" id="A0A4D7DPV1"/>
<dbReference type="EMBL" id="CP039691">
    <property type="protein sequence ID" value="QCI97797.1"/>
    <property type="molecule type" value="Genomic_DNA"/>
</dbReference>
<reference evidence="1 4" key="1">
    <citation type="submission" date="2019-04" db="EMBL/GenBank/DDBJ databases">
        <title>Complete genome sequence of Agrobacterium larrymoorei CFBP5473.</title>
        <authorList>
            <person name="Haryono M."/>
            <person name="Chou L."/>
            <person name="Lin Y.-C."/>
            <person name="Lai E.-M."/>
            <person name="Kuo C.-H."/>
        </authorList>
    </citation>
    <scope>NUCLEOTIDE SEQUENCE [LARGE SCALE GENOMIC DNA]</scope>
    <source>
        <strain evidence="1 4">CFBP5473</strain>
    </source>
</reference>
<dbReference type="Proteomes" id="UP000298545">
    <property type="component" value="Chromosome circular"/>
</dbReference>
<reference evidence="3" key="3">
    <citation type="submission" date="2023-05" db="EMBL/GenBank/DDBJ databases">
        <title>Complete genome sequence of Agrobacterium larrymoorei CFBP5477.</title>
        <authorList>
            <person name="Yen H.-C."/>
            <person name="Chou L."/>
            <person name="Lin Y.-C."/>
            <person name="Lai E.-M."/>
            <person name="Kuo C.-H."/>
        </authorList>
    </citation>
    <scope>NUCLEOTIDE SEQUENCE</scope>
    <source>
        <strain evidence="3">CFBP5477</strain>
    </source>
</reference>
<evidence type="ECO:0000313" key="1">
    <source>
        <dbReference type="EMBL" id="QCI97797.1"/>
    </source>
</evidence>
<reference evidence="2 5" key="2">
    <citation type="submission" date="2021-03" db="EMBL/GenBank/DDBJ databases">
        <title>Rapid diversification of plasmids in a genus of pathogenic and nitrogen fixing bacteria.</title>
        <authorList>
            <person name="Weisberg A.J."/>
            <person name="Miller M."/>
            <person name="Ream W."/>
            <person name="Grunwald N.J."/>
            <person name="Chang J.H."/>
        </authorList>
    </citation>
    <scope>NUCLEOTIDE SEQUENCE [LARGE SCALE GENOMIC DNA]</scope>
    <source>
        <strain evidence="2 5">AF3.44</strain>
    </source>
</reference>
<protein>
    <submittedName>
        <fullName evidence="1">Uncharacterized protein</fullName>
    </submittedName>
</protein>
<name>A0A4D7DPV1_9HYPH</name>
<evidence type="ECO:0000313" key="5">
    <source>
        <dbReference type="Proteomes" id="UP000826513"/>
    </source>
</evidence>
<keyword evidence="5" id="KW-1185">Reference proteome</keyword>
<dbReference type="RefSeq" id="WP_136954332.1">
    <property type="nucleotide sequence ID" value="NZ_CP039691.1"/>
</dbReference>
<evidence type="ECO:0000313" key="4">
    <source>
        <dbReference type="Proteomes" id="UP000298545"/>
    </source>
</evidence>
<dbReference type="Proteomes" id="UP000298664">
    <property type="component" value="Chromosome Circular"/>
</dbReference>
<proteinExistence type="predicted"/>
<dbReference type="EMBL" id="CP072167">
    <property type="protein sequence ID" value="QYA06758.1"/>
    <property type="molecule type" value="Genomic_DNA"/>
</dbReference>
<dbReference type="KEGG" id="alf:CFBP5473_07635"/>